<reference evidence="3" key="1">
    <citation type="submission" date="2021-01" db="EMBL/GenBank/DDBJ databases">
        <title>Whole genome shotgun sequence of Cellulomonas chitinilytica NBRC 110799.</title>
        <authorList>
            <person name="Komaki H."/>
            <person name="Tamura T."/>
        </authorList>
    </citation>
    <scope>NUCLEOTIDE SEQUENCE</scope>
    <source>
        <strain evidence="3">NBRC 110799</strain>
    </source>
</reference>
<evidence type="ECO:0000256" key="1">
    <source>
        <dbReference type="SAM" id="Coils"/>
    </source>
</evidence>
<dbReference type="EMBL" id="BONK01000005">
    <property type="protein sequence ID" value="GIG21178.1"/>
    <property type="molecule type" value="Genomic_DNA"/>
</dbReference>
<evidence type="ECO:0008006" key="5">
    <source>
        <dbReference type="Google" id="ProtNLM"/>
    </source>
</evidence>
<keyword evidence="2" id="KW-0472">Membrane</keyword>
<proteinExistence type="predicted"/>
<dbReference type="Proteomes" id="UP000632740">
    <property type="component" value="Unassembled WGS sequence"/>
</dbReference>
<keyword evidence="2" id="KW-1133">Transmembrane helix</keyword>
<dbReference type="RefSeq" id="WP_203751997.1">
    <property type="nucleotide sequence ID" value="NZ_BONK01000005.1"/>
</dbReference>
<comment type="caution">
    <text evidence="3">The sequence shown here is derived from an EMBL/GenBank/DDBJ whole genome shotgun (WGS) entry which is preliminary data.</text>
</comment>
<organism evidence="3 4">
    <name type="scientific">Cellulomonas chitinilytica</name>
    <dbReference type="NCBI Taxonomy" id="398759"/>
    <lineage>
        <taxon>Bacteria</taxon>
        <taxon>Bacillati</taxon>
        <taxon>Actinomycetota</taxon>
        <taxon>Actinomycetes</taxon>
        <taxon>Micrococcales</taxon>
        <taxon>Cellulomonadaceae</taxon>
        <taxon>Cellulomonas</taxon>
    </lineage>
</organism>
<feature type="coiled-coil region" evidence="1">
    <location>
        <begin position="84"/>
        <end position="111"/>
    </location>
</feature>
<evidence type="ECO:0000256" key="2">
    <source>
        <dbReference type="SAM" id="Phobius"/>
    </source>
</evidence>
<accession>A0A919P3F5</accession>
<protein>
    <recommendedName>
        <fullName evidence="5">Sel1 repeat family protein</fullName>
    </recommendedName>
</protein>
<keyword evidence="4" id="KW-1185">Reference proteome</keyword>
<gene>
    <name evidence="3" type="ORF">Cch01nite_19020</name>
</gene>
<feature type="transmembrane region" description="Helical" evidence="2">
    <location>
        <begin position="44"/>
        <end position="61"/>
    </location>
</feature>
<keyword evidence="2" id="KW-0812">Transmembrane</keyword>
<evidence type="ECO:0000313" key="4">
    <source>
        <dbReference type="Proteomes" id="UP000632740"/>
    </source>
</evidence>
<evidence type="ECO:0000313" key="3">
    <source>
        <dbReference type="EMBL" id="GIG21178.1"/>
    </source>
</evidence>
<keyword evidence="1" id="KW-0175">Coiled coil</keyword>
<dbReference type="SUPFAM" id="SSF81901">
    <property type="entry name" value="HCP-like"/>
    <property type="match status" value="1"/>
</dbReference>
<dbReference type="Gene3D" id="1.25.40.10">
    <property type="entry name" value="Tetratricopeptide repeat domain"/>
    <property type="match status" value="1"/>
</dbReference>
<dbReference type="InterPro" id="IPR011990">
    <property type="entry name" value="TPR-like_helical_dom_sf"/>
</dbReference>
<sequence length="166" mass="18223">MIFVVIVVSAILGFWRLISPALVTVAAILSIVAFVTSNPGPMTTVWWLWSIGMVGLVLRWLNNRGKYRNLEDLQAASDAGVPRAMRARASLHKLNGEIDAAERLLRAAAAAGDRESMWDMGRLVEERDGLAASEPWFRMAAERGHLAAKRFFAQGHALNLDGSNPL</sequence>
<dbReference type="AlphaFoldDB" id="A0A919P3F5"/>
<name>A0A919P3F5_9CELL</name>